<dbReference type="RefSeq" id="WP_210222508.1">
    <property type="nucleotide sequence ID" value="NZ_CP072801.1"/>
</dbReference>
<dbReference type="Gene3D" id="3.40.50.620">
    <property type="entry name" value="HUPs"/>
    <property type="match status" value="1"/>
</dbReference>
<dbReference type="InterPro" id="IPR014729">
    <property type="entry name" value="Rossmann-like_a/b/a_fold"/>
</dbReference>
<dbReference type="Pfam" id="PF02698">
    <property type="entry name" value="DUF218"/>
    <property type="match status" value="1"/>
</dbReference>
<sequence length="245" mass="26562">MLMPLSLTLLVLLFGLLFLWFTRRQKLGKVLVTAGVTLLLAQSYGWGFKPALQSLEREYPPLTVVPTAVKYRWIVVLGGGTYSDEAIPLHSRLSQDSLARLVEGVRLYRQVLGAKLVLSGGEVFGSGADAVAMRELAVQLGVNPADIVTDAVSQDTETQAVIVQQLVGNEPVLLVTSASHMSRSVGLFRKAGVVLLPAPAHYLVQRNAGFRPADAFPDSNAFTVAQRAAYEYMGILWAKLRGLLS</sequence>
<name>A0ABX7WSE1_9GAMM</name>
<evidence type="ECO:0000313" key="2">
    <source>
        <dbReference type="EMBL" id="QTR46146.1"/>
    </source>
</evidence>
<dbReference type="PANTHER" id="PTHR30336">
    <property type="entry name" value="INNER MEMBRANE PROTEIN, PROBABLE PERMEASE"/>
    <property type="match status" value="1"/>
</dbReference>
<evidence type="ECO:0000313" key="3">
    <source>
        <dbReference type="Proteomes" id="UP000672039"/>
    </source>
</evidence>
<dbReference type="PANTHER" id="PTHR30336:SF4">
    <property type="entry name" value="ENVELOPE BIOGENESIS FACTOR ELYC"/>
    <property type="match status" value="1"/>
</dbReference>
<reference evidence="2 3" key="1">
    <citation type="submission" date="2021-04" db="EMBL/GenBank/DDBJ databases">
        <title>Genomics, taxonomy and metabolism of representatives of sulfur bacteria of the genus Thiothrix: Thiothrix fructosivorans QT, Thiothrix unzii A1T and three new species, Thiothrix subterranea sp. nov., Thiothrix litoralis sp. nov. and 'Candidatus Thiothrix anitrata' sp. nov.</title>
        <authorList>
            <person name="Ravin N.V."/>
            <person name="Smolyakov D."/>
            <person name="Rudenko T.S."/>
            <person name="Mardanov A.V."/>
            <person name="Beletsky A.V."/>
            <person name="Markov N.D."/>
            <person name="Fomenkov A.I."/>
            <person name="Roberts R.J."/>
            <person name="Karnachuk O.V."/>
            <person name="Novikov A."/>
            <person name="Grabovich M.Y."/>
        </authorList>
    </citation>
    <scope>NUCLEOTIDE SEQUENCE [LARGE SCALE GENOMIC DNA]</scope>
    <source>
        <strain evidence="2 3">AS</strain>
    </source>
</reference>
<evidence type="ECO:0000259" key="1">
    <source>
        <dbReference type="Pfam" id="PF02698"/>
    </source>
</evidence>
<protein>
    <submittedName>
        <fullName evidence="2">YdcF family protein</fullName>
    </submittedName>
</protein>
<dbReference type="Proteomes" id="UP000672039">
    <property type="component" value="Chromosome"/>
</dbReference>
<accession>A0ABX7WSE1</accession>
<gene>
    <name evidence="2" type="ORF">J9253_19575</name>
</gene>
<dbReference type="EMBL" id="CP072801">
    <property type="protein sequence ID" value="QTR46146.1"/>
    <property type="molecule type" value="Genomic_DNA"/>
</dbReference>
<keyword evidence="3" id="KW-1185">Reference proteome</keyword>
<organism evidence="2 3">
    <name type="scientific">Thiothrix litoralis</name>
    <dbReference type="NCBI Taxonomy" id="2891210"/>
    <lineage>
        <taxon>Bacteria</taxon>
        <taxon>Pseudomonadati</taxon>
        <taxon>Pseudomonadota</taxon>
        <taxon>Gammaproteobacteria</taxon>
        <taxon>Thiotrichales</taxon>
        <taxon>Thiotrichaceae</taxon>
        <taxon>Thiothrix</taxon>
    </lineage>
</organism>
<dbReference type="InterPro" id="IPR051599">
    <property type="entry name" value="Cell_Envelope_Assoc"/>
</dbReference>
<proteinExistence type="predicted"/>
<feature type="domain" description="DUF218" evidence="1">
    <location>
        <begin position="73"/>
        <end position="234"/>
    </location>
</feature>
<dbReference type="CDD" id="cd06259">
    <property type="entry name" value="YdcF-like"/>
    <property type="match status" value="1"/>
</dbReference>
<dbReference type="InterPro" id="IPR003848">
    <property type="entry name" value="DUF218"/>
</dbReference>